<dbReference type="InterPro" id="IPR025424">
    <property type="entry name" value="YrhK_domain"/>
</dbReference>
<protein>
    <submittedName>
        <fullName evidence="3">YrhK family protein</fullName>
    </submittedName>
</protein>
<accession>A0ABT6TVD9</accession>
<name>A0ABT6TVD9_9GAMM</name>
<keyword evidence="1" id="KW-0812">Transmembrane</keyword>
<feature type="transmembrane region" description="Helical" evidence="1">
    <location>
        <begin position="39"/>
        <end position="59"/>
    </location>
</feature>
<sequence>MKFTLAPKVNALVNIISACAFFFGSALFLPAFIEYATVGVVLFMVGSLLFLLSALADYYSH</sequence>
<dbReference type="Pfam" id="PF14145">
    <property type="entry name" value="YrhK"/>
    <property type="match status" value="1"/>
</dbReference>
<evidence type="ECO:0000256" key="1">
    <source>
        <dbReference type="SAM" id="Phobius"/>
    </source>
</evidence>
<evidence type="ECO:0000313" key="4">
    <source>
        <dbReference type="Proteomes" id="UP001156974"/>
    </source>
</evidence>
<keyword evidence="1" id="KW-0472">Membrane</keyword>
<reference evidence="3 4" key="1">
    <citation type="submission" date="2022-02" db="EMBL/GenBank/DDBJ databases">
        <title>Genome analysis of Beneficial Microorganisms for Coral consortium from Pocillopora damicornis.</title>
        <authorList>
            <person name="Rosado P.M."/>
            <person name="Cardoso P.M."/>
            <person name="Rosado J.G."/>
            <person name="Schultz J."/>
            <person name="Rocha U."/>
            <person name="Costa T.K."/>
            <person name="Peixoto R.S."/>
        </authorList>
    </citation>
    <scope>NUCLEOTIDE SEQUENCE [LARGE SCALE GENOMIC DNA]</scope>
    <source>
        <strain evidence="3 4">BMC5</strain>
    </source>
</reference>
<proteinExistence type="predicted"/>
<gene>
    <name evidence="3" type="ORF">MKZ47_02000</name>
</gene>
<keyword evidence="1" id="KW-1133">Transmembrane helix</keyword>
<evidence type="ECO:0000313" key="3">
    <source>
        <dbReference type="EMBL" id="MDI4667875.1"/>
    </source>
</evidence>
<feature type="transmembrane region" description="Helical" evidence="1">
    <location>
        <begin position="12"/>
        <end position="33"/>
    </location>
</feature>
<feature type="domain" description="YrhK" evidence="2">
    <location>
        <begin position="9"/>
        <end position="59"/>
    </location>
</feature>
<dbReference type="PROSITE" id="PS51257">
    <property type="entry name" value="PROKAR_LIPOPROTEIN"/>
    <property type="match status" value="1"/>
</dbReference>
<organism evidence="3 4">
    <name type="scientific">Pseudoalteromonas shioyasakiensis</name>
    <dbReference type="NCBI Taxonomy" id="1190813"/>
    <lineage>
        <taxon>Bacteria</taxon>
        <taxon>Pseudomonadati</taxon>
        <taxon>Pseudomonadota</taxon>
        <taxon>Gammaproteobacteria</taxon>
        <taxon>Alteromonadales</taxon>
        <taxon>Pseudoalteromonadaceae</taxon>
        <taxon>Pseudoalteromonas</taxon>
    </lineage>
</organism>
<comment type="caution">
    <text evidence="3">The sequence shown here is derived from an EMBL/GenBank/DDBJ whole genome shotgun (WGS) entry which is preliminary data.</text>
</comment>
<keyword evidence="4" id="KW-1185">Reference proteome</keyword>
<evidence type="ECO:0000259" key="2">
    <source>
        <dbReference type="Pfam" id="PF14145"/>
    </source>
</evidence>
<dbReference type="Proteomes" id="UP001156974">
    <property type="component" value="Unassembled WGS sequence"/>
</dbReference>
<dbReference type="RefSeq" id="WP_175082226.1">
    <property type="nucleotide sequence ID" value="NZ_JAKUMG010000001.1"/>
</dbReference>
<dbReference type="EMBL" id="JAKUMG010000001">
    <property type="protein sequence ID" value="MDI4667875.1"/>
    <property type="molecule type" value="Genomic_DNA"/>
</dbReference>